<feature type="chain" id="PRO_5025563370" evidence="12">
    <location>
        <begin position="26"/>
        <end position="771"/>
    </location>
</feature>
<evidence type="ECO:0000256" key="1">
    <source>
        <dbReference type="ARBA" id="ARBA00004479"/>
    </source>
</evidence>
<feature type="coiled-coil region" evidence="10">
    <location>
        <begin position="695"/>
        <end position="757"/>
    </location>
</feature>
<gene>
    <name evidence="13" type="ORF">F3Y22_tig00112988pilonHSYRG00245</name>
</gene>
<evidence type="ECO:0000256" key="5">
    <source>
        <dbReference type="ARBA" id="ARBA00022737"/>
    </source>
</evidence>
<keyword evidence="7" id="KW-0472">Membrane</keyword>
<keyword evidence="10" id="KW-0175">Coiled coil</keyword>
<comment type="subcellular location">
    <subcellularLocation>
        <location evidence="1">Membrane</location>
        <topology evidence="1">Single-pass type I membrane protein</topology>
    </subcellularLocation>
</comment>
<keyword evidence="13" id="KW-0449">Lipoprotein</keyword>
<accession>A0A6A2X3U4</accession>
<keyword evidence="14" id="KW-1185">Reference proteome</keyword>
<evidence type="ECO:0000256" key="9">
    <source>
        <dbReference type="ARBA" id="ARBA00023180"/>
    </source>
</evidence>
<evidence type="ECO:0000256" key="8">
    <source>
        <dbReference type="ARBA" id="ARBA00023170"/>
    </source>
</evidence>
<feature type="region of interest" description="Disordered" evidence="11">
    <location>
        <begin position="258"/>
        <end position="298"/>
    </location>
</feature>
<sequence length="771" mass="87265">MENVLVINKSLLLLLFLLVGSFVFCEDDGDQVSSVSPMVKEEQEALYGAIQGFVGNFWNGSDLYSDPCGWTPIQGVYCDLVDGFWHIIVLNIDPFPSSTASSHLEIIPLPSLPQTGKDPQTTLESFEFRSYEGLIGEIPSFIGSLKKLQSLVLLVNGLTGDLPIELGNLVNLRQLVLAGNKFIGHVLPSLAGLTKLLIMDLSRNNLSGPLELSIGSNFTSLLKLDLSNIGLEGKIPEGIRRLKNATLVDLGRNKFSGGLTSSGSNGSRRPKHPQPACADAPRTPRQCANQPAAVSREANPAAIPSAAFHVQIEPLSTVRLHQSAPTMHSSGQHEPIGCYPREVPRDCSPIARAQAAEAPLLIGAIRRRWPRRWPCFVWGLKVEEGEMGENGWGSSVWFRMRRENEIRYRTYPIIPYVKTASFPDGLKRWRFMELESTVSCWGEVRSWSEETQRKKGDSLTEDYISVLPEVAPVSLKQNDLQELREIWESWNSDVKYSFWQKYGDIALLLTQSFKSKLARITGWERSGFADRIQKKGSLIASLGHASRSLSSSIAISKAWRCSPWEFMHLAVAEELRVALHRWSSCLLFWIRCHFWKIDREYSRRFSTAYSPLKDFLTKEWPASHQKDWVSLFRNLQEHDIVWRVPWLAFVDVLYKCGDSDWKTARAMSEAWKSTFRTDFIAAEFKYVPSKLEILKSEFEAEIARKEAECEALRQKNFMLDIDRGFYNTQFELMRKRNDEVEANLTSLQSDYQKMSRARAIVGLGKTSEHGG</sequence>
<evidence type="ECO:0000256" key="12">
    <source>
        <dbReference type="SAM" id="SignalP"/>
    </source>
</evidence>
<organism evidence="13 14">
    <name type="scientific">Hibiscus syriacus</name>
    <name type="common">Rose of Sharon</name>
    <dbReference type="NCBI Taxonomy" id="106335"/>
    <lineage>
        <taxon>Eukaryota</taxon>
        <taxon>Viridiplantae</taxon>
        <taxon>Streptophyta</taxon>
        <taxon>Embryophyta</taxon>
        <taxon>Tracheophyta</taxon>
        <taxon>Spermatophyta</taxon>
        <taxon>Magnoliopsida</taxon>
        <taxon>eudicotyledons</taxon>
        <taxon>Gunneridae</taxon>
        <taxon>Pentapetalae</taxon>
        <taxon>rosids</taxon>
        <taxon>malvids</taxon>
        <taxon>Malvales</taxon>
        <taxon>Malvaceae</taxon>
        <taxon>Malvoideae</taxon>
        <taxon>Hibiscus</taxon>
    </lineage>
</organism>
<evidence type="ECO:0000256" key="3">
    <source>
        <dbReference type="ARBA" id="ARBA00022692"/>
    </source>
</evidence>
<evidence type="ECO:0000256" key="7">
    <source>
        <dbReference type="ARBA" id="ARBA00023136"/>
    </source>
</evidence>
<proteinExistence type="predicted"/>
<dbReference type="InterPro" id="IPR032675">
    <property type="entry name" value="LRR_dom_sf"/>
</dbReference>
<keyword evidence="9" id="KW-0325">Glycoprotein</keyword>
<keyword evidence="4 12" id="KW-0732">Signal</keyword>
<keyword evidence="6" id="KW-1133">Transmembrane helix</keyword>
<protein>
    <submittedName>
        <fullName evidence="13">Membrane lipoprotein</fullName>
    </submittedName>
</protein>
<feature type="compositionally biased region" description="Low complexity" evidence="11">
    <location>
        <begin position="258"/>
        <end position="267"/>
    </location>
</feature>
<dbReference type="Gene3D" id="3.80.10.10">
    <property type="entry name" value="Ribonuclease Inhibitor"/>
    <property type="match status" value="1"/>
</dbReference>
<evidence type="ECO:0000256" key="10">
    <source>
        <dbReference type="SAM" id="Coils"/>
    </source>
</evidence>
<evidence type="ECO:0000256" key="6">
    <source>
        <dbReference type="ARBA" id="ARBA00022989"/>
    </source>
</evidence>
<comment type="caution">
    <text evidence="13">The sequence shown here is derived from an EMBL/GenBank/DDBJ whole genome shotgun (WGS) entry which is preliminary data.</text>
</comment>
<evidence type="ECO:0000313" key="13">
    <source>
        <dbReference type="EMBL" id="KAE8663390.1"/>
    </source>
</evidence>
<evidence type="ECO:0000256" key="11">
    <source>
        <dbReference type="SAM" id="MobiDB-lite"/>
    </source>
</evidence>
<feature type="signal peptide" evidence="12">
    <location>
        <begin position="1"/>
        <end position="25"/>
    </location>
</feature>
<dbReference type="PANTHER" id="PTHR27000">
    <property type="entry name" value="LEUCINE-RICH REPEAT RECEPTOR-LIKE PROTEIN KINASE FAMILY PROTEIN-RELATED"/>
    <property type="match status" value="1"/>
</dbReference>
<dbReference type="Proteomes" id="UP000436088">
    <property type="component" value="Unassembled WGS sequence"/>
</dbReference>
<dbReference type="GO" id="GO:0016020">
    <property type="term" value="C:membrane"/>
    <property type="evidence" value="ECO:0007669"/>
    <property type="project" value="UniProtKB-SubCell"/>
</dbReference>
<dbReference type="SUPFAM" id="SSF52058">
    <property type="entry name" value="L domain-like"/>
    <property type="match status" value="1"/>
</dbReference>
<dbReference type="AlphaFoldDB" id="A0A6A2X3U4"/>
<dbReference type="EMBL" id="VEPZ02001681">
    <property type="protein sequence ID" value="KAE8663390.1"/>
    <property type="molecule type" value="Genomic_DNA"/>
</dbReference>
<dbReference type="PANTHER" id="PTHR27000:SF768">
    <property type="entry name" value="PIRIFORMOSPORA INDICA-INSENSITIVE PROTEIN 2-LIKE ISOFORM X1"/>
    <property type="match status" value="1"/>
</dbReference>
<evidence type="ECO:0000256" key="2">
    <source>
        <dbReference type="ARBA" id="ARBA00022614"/>
    </source>
</evidence>
<name>A0A6A2X3U4_HIBSY</name>
<keyword evidence="3" id="KW-0812">Transmembrane</keyword>
<keyword evidence="8" id="KW-0675">Receptor</keyword>
<evidence type="ECO:0000313" key="14">
    <source>
        <dbReference type="Proteomes" id="UP000436088"/>
    </source>
</evidence>
<keyword evidence="5" id="KW-0677">Repeat</keyword>
<reference evidence="13" key="1">
    <citation type="submission" date="2019-09" db="EMBL/GenBank/DDBJ databases">
        <title>Draft genome information of white flower Hibiscus syriacus.</title>
        <authorList>
            <person name="Kim Y.-M."/>
        </authorList>
    </citation>
    <scope>NUCLEOTIDE SEQUENCE [LARGE SCALE GENOMIC DNA]</scope>
    <source>
        <strain evidence="13">YM2019G1</strain>
    </source>
</reference>
<keyword evidence="2" id="KW-0433">Leucine-rich repeat</keyword>
<evidence type="ECO:0000256" key="4">
    <source>
        <dbReference type="ARBA" id="ARBA00022729"/>
    </source>
</evidence>